<keyword evidence="2" id="KW-0732">Signal</keyword>
<dbReference type="OrthoDB" id="5975465at2"/>
<feature type="signal peptide" evidence="2">
    <location>
        <begin position="1"/>
        <end position="19"/>
    </location>
</feature>
<dbReference type="EMBL" id="LDJI01000030">
    <property type="protein sequence ID" value="KRG62605.1"/>
    <property type="molecule type" value="Genomic_DNA"/>
</dbReference>
<evidence type="ECO:0000256" key="2">
    <source>
        <dbReference type="SAM" id="SignalP"/>
    </source>
</evidence>
<gene>
    <name evidence="3" type="ORF">ABB26_15895</name>
</gene>
<sequence length="145" mass="15360">MIRTSLILALVLAPAAAMAQATPGALDLSVPQPPVRYLGDPSYQSDAPGTFYGDRSGRRLPPKDSPSGDVVVDDKLQVHGAVSTGIGYSKAFGNSHWSAVDLNLGKNYTTDEGNTRRVDVNIHVSKSDGMTPYGFGPGPGPWYGW</sequence>
<reference evidence="3 4" key="1">
    <citation type="submission" date="2015-05" db="EMBL/GenBank/DDBJ databases">
        <title>Genome sequencing and analysis of members of genus Stenotrophomonas.</title>
        <authorList>
            <person name="Patil P.P."/>
            <person name="Midha S."/>
            <person name="Patil P.B."/>
        </authorList>
    </citation>
    <scope>NUCLEOTIDE SEQUENCE [LARGE SCALE GENOMIC DNA]</scope>
    <source>
        <strain evidence="3 4">DSM 18929</strain>
    </source>
</reference>
<accession>A0A0R0BY89</accession>
<dbReference type="PATRIC" id="fig|405444.3.peg.2428"/>
<evidence type="ECO:0000313" key="3">
    <source>
        <dbReference type="EMBL" id="KRG62605.1"/>
    </source>
</evidence>
<dbReference type="AlphaFoldDB" id="A0A0R0BY89"/>
<comment type="caution">
    <text evidence="3">The sequence shown here is derived from an EMBL/GenBank/DDBJ whole genome shotgun (WGS) entry which is preliminary data.</text>
</comment>
<dbReference type="Proteomes" id="UP000050864">
    <property type="component" value="Unassembled WGS sequence"/>
</dbReference>
<organism evidence="3 4">
    <name type="scientific">Stenotrophomonas humi</name>
    <dbReference type="NCBI Taxonomy" id="405444"/>
    <lineage>
        <taxon>Bacteria</taxon>
        <taxon>Pseudomonadati</taxon>
        <taxon>Pseudomonadota</taxon>
        <taxon>Gammaproteobacteria</taxon>
        <taxon>Lysobacterales</taxon>
        <taxon>Lysobacteraceae</taxon>
        <taxon>Stenotrophomonas</taxon>
    </lineage>
</organism>
<protein>
    <submittedName>
        <fullName evidence="3">Uncharacterized protein</fullName>
    </submittedName>
</protein>
<dbReference type="RefSeq" id="WP_057635684.1">
    <property type="nucleotide sequence ID" value="NZ_LDJI01000030.1"/>
</dbReference>
<proteinExistence type="predicted"/>
<feature type="chain" id="PRO_5006393198" evidence="2">
    <location>
        <begin position="20"/>
        <end position="145"/>
    </location>
</feature>
<evidence type="ECO:0000313" key="4">
    <source>
        <dbReference type="Proteomes" id="UP000050864"/>
    </source>
</evidence>
<feature type="region of interest" description="Disordered" evidence="1">
    <location>
        <begin position="39"/>
        <end position="71"/>
    </location>
</feature>
<evidence type="ECO:0000256" key="1">
    <source>
        <dbReference type="SAM" id="MobiDB-lite"/>
    </source>
</evidence>
<name>A0A0R0BY89_9GAMM</name>
<keyword evidence="4" id="KW-1185">Reference proteome</keyword>
<dbReference type="STRING" id="405444.ABB26_15895"/>